<comment type="function">
    <text evidence="2">Involved in bacillithiol (BSH) biosynthesis. May catalyze the last step of the pathway, the addition of cysteine to glucosamine malate (GlcN-Mal) to generate BSH.</text>
</comment>
<dbReference type="PIRSF" id="PIRSF012535">
    <property type="entry name" value="UCP012535"/>
    <property type="match status" value="1"/>
</dbReference>
<proteinExistence type="inferred from homology"/>
<gene>
    <name evidence="2 5" type="primary">bshC</name>
    <name evidence="5" type="ORF">KHA94_02670</name>
</gene>
<protein>
    <recommendedName>
        <fullName evidence="2">Putative cysteine ligase BshC</fullName>
        <ecNumber evidence="2">6.-.-.-</ecNumber>
    </recommendedName>
</protein>
<dbReference type="InterPro" id="IPR011199">
    <property type="entry name" value="Bacillithiol_biosynth_BshC"/>
</dbReference>
<dbReference type="HAMAP" id="MF_01867">
    <property type="entry name" value="BshC"/>
    <property type="match status" value="1"/>
</dbReference>
<evidence type="ECO:0000313" key="5">
    <source>
        <dbReference type="EMBL" id="MBS4189120.1"/>
    </source>
</evidence>
<evidence type="ECO:0000313" key="6">
    <source>
        <dbReference type="Proteomes" id="UP000681027"/>
    </source>
</evidence>
<reference evidence="5 6" key="1">
    <citation type="submission" date="2021-05" db="EMBL/GenBank/DDBJ databases">
        <title>Novel Bacillus species.</title>
        <authorList>
            <person name="Liu G."/>
        </authorList>
    </citation>
    <scope>NUCLEOTIDE SEQUENCE [LARGE SCALE GENOMIC DNA]</scope>
    <source>
        <strain evidence="5 6">FJAT-49705</strain>
    </source>
</reference>
<dbReference type="NCBIfam" id="TIGR03998">
    <property type="entry name" value="thiol_BshC"/>
    <property type="match status" value="1"/>
</dbReference>
<keyword evidence="6" id="KW-1185">Reference proteome</keyword>
<dbReference type="Proteomes" id="UP000681027">
    <property type="component" value="Unassembled WGS sequence"/>
</dbReference>
<evidence type="ECO:0000256" key="2">
    <source>
        <dbReference type="HAMAP-Rule" id="MF_01867"/>
    </source>
</evidence>
<keyword evidence="1 2" id="KW-0436">Ligase</keyword>
<dbReference type="Pfam" id="PF10079">
    <property type="entry name" value="Rossmann-like_BshC"/>
    <property type="match status" value="1"/>
</dbReference>
<dbReference type="InterPro" id="IPR055399">
    <property type="entry name" value="CC_BshC"/>
</dbReference>
<name>A0ABS5NMV2_9BACI</name>
<dbReference type="InterPro" id="IPR055398">
    <property type="entry name" value="Rossmann-like_BshC"/>
</dbReference>
<dbReference type="EC" id="6.-.-.-" evidence="2"/>
<evidence type="ECO:0000259" key="4">
    <source>
        <dbReference type="Pfam" id="PF24850"/>
    </source>
</evidence>
<organism evidence="5 6">
    <name type="scientific">Cytobacillus citreus</name>
    <dbReference type="NCBI Taxonomy" id="2833586"/>
    <lineage>
        <taxon>Bacteria</taxon>
        <taxon>Bacillati</taxon>
        <taxon>Bacillota</taxon>
        <taxon>Bacilli</taxon>
        <taxon>Bacillales</taxon>
        <taxon>Bacillaceae</taxon>
        <taxon>Cytobacillus</taxon>
    </lineage>
</organism>
<evidence type="ECO:0000256" key="1">
    <source>
        <dbReference type="ARBA" id="ARBA00022598"/>
    </source>
</evidence>
<feature type="domain" description="Bacillithiol biosynthesis BshC N-terminal Rossmann-like" evidence="3">
    <location>
        <begin position="1"/>
        <end position="383"/>
    </location>
</feature>
<accession>A0ABS5NMV2</accession>
<sequence>MEIVNLSLPATNRFATEYLTCTADVQRNFHYRYDDQLEYEKRLNELMGRSFMRSELANHIEQYMENFPTSNQVRASLKKLRQSNSTVVIGGQQAGILTGPLYSIHKIISIIALAKQKEQELNTPVVPVFWIAGEDHDYQEVNHVYVDKDHKLEKKIYPEKVRDKRMVSYISLDHDQCLTWVEEIIQSFGETEHTKKLLDCLESAIRKSNSFVDFFAHIIMQLFKESGLLIIDSGDNKLRTLEREFFIKQINNFKEITKSVKDQQVELNKSDFPSAIEMSNNAVNLFYYDNEHNERILLEYDETKEVFYGKDGLIQFSMEKMLELAGEFPDKLSNNVVTRPIMQEWLFPTLAFIAGPGEIAYWAELKKAFELFSLKMPPIVPRLNITILDRSIERDLKELDLDLQETLTFGIEKKKEEFLQSLKVLHLEKIFNNTKLELQKNYEQLEVYLQIEDRGLIPLLKKNEKLLLKQLDFMESKLEDSVHLKNEVVINKYNKVGNALRPLGSPQERIINGLYFINLYGFNFIDDLLENTFTFDGTHKLIRI</sequence>
<comment type="similarity">
    <text evidence="2">Belongs to the BshC family.</text>
</comment>
<evidence type="ECO:0000259" key="3">
    <source>
        <dbReference type="Pfam" id="PF10079"/>
    </source>
</evidence>
<feature type="domain" description="Bacillithiol biosynthesis BshC C-terminal coiled-coil" evidence="4">
    <location>
        <begin position="385"/>
        <end position="543"/>
    </location>
</feature>
<dbReference type="Pfam" id="PF24850">
    <property type="entry name" value="CC_BshC"/>
    <property type="match status" value="1"/>
</dbReference>
<dbReference type="EMBL" id="JAGYPM010000001">
    <property type="protein sequence ID" value="MBS4189120.1"/>
    <property type="molecule type" value="Genomic_DNA"/>
</dbReference>
<comment type="caution">
    <text evidence="5">The sequence shown here is derived from an EMBL/GenBank/DDBJ whole genome shotgun (WGS) entry which is preliminary data.</text>
</comment>
<dbReference type="RefSeq" id="WP_213100596.1">
    <property type="nucleotide sequence ID" value="NZ_JAGYPM010000001.1"/>
</dbReference>